<accession>A0A928TTD6</accession>
<evidence type="ECO:0000256" key="4">
    <source>
        <dbReference type="ARBA" id="ARBA00022452"/>
    </source>
</evidence>
<evidence type="ECO:0000313" key="10">
    <source>
        <dbReference type="Proteomes" id="UP000710385"/>
    </source>
</evidence>
<keyword evidence="7" id="KW-0998">Cell outer membrane</keyword>
<evidence type="ECO:0000313" key="8">
    <source>
        <dbReference type="EMBL" id="MBE7526022.1"/>
    </source>
</evidence>
<dbReference type="Proteomes" id="UP000710385">
    <property type="component" value="Unassembled WGS sequence"/>
</dbReference>
<proteinExistence type="inferred from homology"/>
<keyword evidence="3" id="KW-0813">Transport</keyword>
<evidence type="ECO:0000313" key="9">
    <source>
        <dbReference type="EMBL" id="MBE7526035.1"/>
    </source>
</evidence>
<evidence type="ECO:0000256" key="3">
    <source>
        <dbReference type="ARBA" id="ARBA00022448"/>
    </source>
</evidence>
<evidence type="ECO:0000256" key="2">
    <source>
        <dbReference type="ARBA" id="ARBA00007613"/>
    </source>
</evidence>
<dbReference type="Pfam" id="PF02321">
    <property type="entry name" value="OEP"/>
    <property type="match status" value="1"/>
</dbReference>
<comment type="similarity">
    <text evidence="2">Belongs to the outer membrane factor (OMF) (TC 1.B.17) family.</text>
</comment>
<sequence length="520" mass="58269">MNSTSARPMGKGLLLSVIPLLLAGCGALQPVPYTQDEIQKRVSDDRSIMYSAQEPISKPVTFYEATARALKYNLDYRLKLMENALTRSLHDVASFEMLPRLVAGAGYVSRSNDSGGRSIGIEDGVETLRPSTSQERDRTLANLTFSWNALDFGVSYLRAQQKADQVLMAEERRRKVAQNVMQDVRNSYWRALGAQRLVGRVDALIARVNTALNQAKQVEKEGLMPLPQVLAYQRALLDAVNLLTLRRQDLELAKSELTALMSVPPGTRFELAEGSDPALPPVPENLEELELMALELRPEIMEEWYRKRVTENDIRAAKLLLLPNISLDVGPQYDSNRYNYNSTWVDLGSRLSWNILKLTQWPALERAQENQNKTDDMRRVALSMAVLTQVRIGQQRYSLAKAELGFAEESLRVDQRLLTFAQAAAKTQFDSELEVIRAEARALLAEYQRYASYSNAQAAWGRLYNSVGLDILPGAIERDDVQTLAKTMENTLSVYGERMLSRAQVPQLSVDPGSAAVNAK</sequence>
<protein>
    <submittedName>
        <fullName evidence="8">TolC family protein</fullName>
    </submittedName>
</protein>
<evidence type="ECO:0000256" key="7">
    <source>
        <dbReference type="ARBA" id="ARBA00023237"/>
    </source>
</evidence>
<dbReference type="EMBL" id="JABTTY010000004">
    <property type="protein sequence ID" value="MBE7526035.1"/>
    <property type="molecule type" value="Genomic_DNA"/>
</dbReference>
<keyword evidence="5" id="KW-0812">Transmembrane</keyword>
<organism evidence="8 10">
    <name type="scientific">candidate division WWE3 bacterium</name>
    <dbReference type="NCBI Taxonomy" id="2053526"/>
    <lineage>
        <taxon>Bacteria</taxon>
        <taxon>Katanobacteria</taxon>
    </lineage>
</organism>
<dbReference type="GO" id="GO:0015288">
    <property type="term" value="F:porin activity"/>
    <property type="evidence" value="ECO:0007669"/>
    <property type="project" value="TreeGrafter"/>
</dbReference>
<dbReference type="EMBL" id="JABTTY010000004">
    <property type="protein sequence ID" value="MBE7526022.1"/>
    <property type="molecule type" value="Genomic_DNA"/>
</dbReference>
<dbReference type="AlphaFoldDB" id="A0A928TTD6"/>
<comment type="subcellular location">
    <subcellularLocation>
        <location evidence="1">Cell outer membrane</location>
    </subcellularLocation>
</comment>
<dbReference type="InterPro" id="IPR051906">
    <property type="entry name" value="TolC-like"/>
</dbReference>
<dbReference type="GO" id="GO:0009279">
    <property type="term" value="C:cell outer membrane"/>
    <property type="evidence" value="ECO:0007669"/>
    <property type="project" value="UniProtKB-SubCell"/>
</dbReference>
<evidence type="ECO:0000256" key="5">
    <source>
        <dbReference type="ARBA" id="ARBA00022692"/>
    </source>
</evidence>
<dbReference type="InterPro" id="IPR003423">
    <property type="entry name" value="OMP_efflux"/>
</dbReference>
<evidence type="ECO:0000256" key="1">
    <source>
        <dbReference type="ARBA" id="ARBA00004442"/>
    </source>
</evidence>
<name>A0A928TTD6_UNCKA</name>
<dbReference type="SUPFAM" id="SSF56954">
    <property type="entry name" value="Outer membrane efflux proteins (OEP)"/>
    <property type="match status" value="1"/>
</dbReference>
<dbReference type="PANTHER" id="PTHR30026:SF20">
    <property type="entry name" value="OUTER MEMBRANE PROTEIN TOLC"/>
    <property type="match status" value="1"/>
</dbReference>
<dbReference type="Gene3D" id="1.20.1600.10">
    <property type="entry name" value="Outer membrane efflux proteins (OEP)"/>
    <property type="match status" value="1"/>
</dbReference>
<dbReference type="PROSITE" id="PS51257">
    <property type="entry name" value="PROKAR_LIPOPROTEIN"/>
    <property type="match status" value="1"/>
</dbReference>
<gene>
    <name evidence="8" type="ORF">HS096_07165</name>
    <name evidence="9" type="ORF">HS096_07230</name>
</gene>
<dbReference type="GO" id="GO:0015562">
    <property type="term" value="F:efflux transmembrane transporter activity"/>
    <property type="evidence" value="ECO:0007669"/>
    <property type="project" value="InterPro"/>
</dbReference>
<reference evidence="8" key="1">
    <citation type="submission" date="2020-05" db="EMBL/GenBank/DDBJ databases">
        <title>High-Quality Genomes of Partial-Nitritation/Anammox System by Hierarchical Clustering Based Hybrid Assembly.</title>
        <authorList>
            <person name="Liu L."/>
            <person name="Wang Y."/>
            <person name="Che Y."/>
            <person name="Chen Y."/>
            <person name="Xia Y."/>
            <person name="Luo R."/>
            <person name="Cheng S.H."/>
            <person name="Zheng C."/>
            <person name="Zhang T."/>
        </authorList>
    </citation>
    <scope>NUCLEOTIDE SEQUENCE</scope>
    <source>
        <strain evidence="8">H1_PAT1</strain>
    </source>
</reference>
<evidence type="ECO:0000256" key="6">
    <source>
        <dbReference type="ARBA" id="ARBA00023136"/>
    </source>
</evidence>
<dbReference type="GO" id="GO:1990281">
    <property type="term" value="C:efflux pump complex"/>
    <property type="evidence" value="ECO:0007669"/>
    <property type="project" value="TreeGrafter"/>
</dbReference>
<comment type="caution">
    <text evidence="8">The sequence shown here is derived from an EMBL/GenBank/DDBJ whole genome shotgun (WGS) entry which is preliminary data.</text>
</comment>
<keyword evidence="6" id="KW-0472">Membrane</keyword>
<dbReference type="PANTHER" id="PTHR30026">
    <property type="entry name" value="OUTER MEMBRANE PROTEIN TOLC"/>
    <property type="match status" value="1"/>
</dbReference>
<keyword evidence="4" id="KW-1134">Transmembrane beta strand</keyword>